<evidence type="ECO:0000313" key="4">
    <source>
        <dbReference type="Proteomes" id="UP000440096"/>
    </source>
</evidence>
<dbReference type="GO" id="GO:0005524">
    <property type="term" value="F:ATP binding"/>
    <property type="evidence" value="ECO:0007669"/>
    <property type="project" value="InterPro"/>
</dbReference>
<dbReference type="GO" id="GO:0016301">
    <property type="term" value="F:kinase activity"/>
    <property type="evidence" value="ECO:0007669"/>
    <property type="project" value="InterPro"/>
</dbReference>
<feature type="domain" description="Pyruvate phosphate dikinase AMP/ATP-binding" evidence="2">
    <location>
        <begin position="73"/>
        <end position="122"/>
    </location>
</feature>
<reference evidence="3 4" key="1">
    <citation type="submission" date="2019-11" db="EMBL/GenBank/DDBJ databases">
        <title>Draft genome of Amycolatopsis RM579.</title>
        <authorList>
            <person name="Duangmal K."/>
            <person name="Mingma R."/>
        </authorList>
    </citation>
    <scope>NUCLEOTIDE SEQUENCE [LARGE SCALE GENOMIC DNA]</scope>
    <source>
        <strain evidence="3 4">RM579</strain>
    </source>
</reference>
<evidence type="ECO:0000313" key="3">
    <source>
        <dbReference type="EMBL" id="MTD54274.1"/>
    </source>
</evidence>
<dbReference type="Gene3D" id="3.50.30.10">
    <property type="entry name" value="Phosphohistidine domain"/>
    <property type="match status" value="1"/>
</dbReference>
<proteinExistence type="predicted"/>
<dbReference type="InterPro" id="IPR002192">
    <property type="entry name" value="PPDK_AMP/ATP-bd"/>
</dbReference>
<dbReference type="PANTHER" id="PTHR43615:SF1">
    <property type="entry name" value="PPDK_N DOMAIN-CONTAINING PROTEIN"/>
    <property type="match status" value="1"/>
</dbReference>
<dbReference type="InterPro" id="IPR013815">
    <property type="entry name" value="ATP_grasp_subdomain_1"/>
</dbReference>
<dbReference type="Gene3D" id="3.30.1490.20">
    <property type="entry name" value="ATP-grasp fold, A domain"/>
    <property type="match status" value="1"/>
</dbReference>
<dbReference type="AlphaFoldDB" id="A0A6N7Z2Y1"/>
<dbReference type="EMBL" id="WMBA01000010">
    <property type="protein sequence ID" value="MTD54274.1"/>
    <property type="molecule type" value="Genomic_DNA"/>
</dbReference>
<keyword evidence="3" id="KW-0670">Pyruvate</keyword>
<comment type="caution">
    <text evidence="3">The sequence shown here is derived from an EMBL/GenBank/DDBJ whole genome shotgun (WGS) entry which is preliminary data.</text>
</comment>
<evidence type="ECO:0000259" key="2">
    <source>
        <dbReference type="Pfam" id="PF01326"/>
    </source>
</evidence>
<keyword evidence="4" id="KW-1185">Reference proteome</keyword>
<dbReference type="InterPro" id="IPR036637">
    <property type="entry name" value="Phosphohistidine_dom_sf"/>
</dbReference>
<dbReference type="InterPro" id="IPR051549">
    <property type="entry name" value="PEP_Utilizing_Enz"/>
</dbReference>
<sequence>MQNCYMEFAYPMSTLRDTTESFRFGTKAETLTRLARLIRSATLLPLVFFTAREWADDRESCLRRVFSHTWSSGTLIVRSSCHEEDGILASNAGRFLSCLNIRGTDELTTAIETVFASFDGDRSDDQVLIQPQLNNVVASGVVSSHVPESGAPYRVVQWTAGSETDAVTSGSSAVCTWYFLDEGKDKVPDPKLAAIPQVVAELETLCAGRPFEFEFAISADPRPALFQLRPLVGVHEKIPRERHRRAVADCRTRARDFGVPGKPQTAGATVLGVMPDWNPAEMIGIRPRPLALSLYRELITDTVWAESRFRYGYRDLRGVPLIVDLNGLPYIDTRASFSSLVPLSLNEDVARRLVDYYVATLRNEPWLHDKVEFAIVLSSYHFATPDRAGALVEREVLSADEADMLVNALRELTIRMIAKQGPYEQDLRAIRGLELRSIERNGHNPSSYIRALRDQCRRLGTLPFAGLARAAFVATALLRSLVETGTLSQQEADSVVTSVPTPTTVMHDDLAHLSRAAFLRKYGHLRPGTYDICSPRYDEDPERYFDWSVTSPSPADGHELSLSDRQLAELNRELEHDHWPVRAHDLLRFIAESVAAREFGKLQFTRFVSEILLSIRRLGESRGFSADDMSYVDLSAVTDLTGRFYRDRHRIADAINQGKERYAITRSLCAPAVLSDLADLTSFTSPPGEANFVTQSRVTAPTADVAAGDEPKASVAMIEAADPGYDWIFTRGVAGLVTAYGGVNSHMAIRARELGIPAAIGVGYEQFRRWQREPVLEIDAAARLVRPAALGIGERS</sequence>
<protein>
    <submittedName>
        <fullName evidence="3">Phosphoenolpyruvate synthase</fullName>
    </submittedName>
</protein>
<organism evidence="3 4">
    <name type="scientific">Amycolatopsis pithecellobii</name>
    <dbReference type="NCBI Taxonomy" id="664692"/>
    <lineage>
        <taxon>Bacteria</taxon>
        <taxon>Bacillati</taxon>
        <taxon>Actinomycetota</taxon>
        <taxon>Actinomycetes</taxon>
        <taxon>Pseudonocardiales</taxon>
        <taxon>Pseudonocardiaceae</taxon>
        <taxon>Amycolatopsis</taxon>
    </lineage>
</organism>
<dbReference type="PANTHER" id="PTHR43615">
    <property type="entry name" value="PHOSPHOENOLPYRUVATE SYNTHASE-RELATED"/>
    <property type="match status" value="1"/>
</dbReference>
<dbReference type="Pfam" id="PF00391">
    <property type="entry name" value="PEP-utilizers"/>
    <property type="match status" value="1"/>
</dbReference>
<feature type="domain" description="PEP-utilising enzyme mobile" evidence="1">
    <location>
        <begin position="715"/>
        <end position="766"/>
    </location>
</feature>
<accession>A0A6N7Z2Y1</accession>
<dbReference type="NCBIfam" id="NF004508">
    <property type="entry name" value="PRK05849.1"/>
    <property type="match status" value="1"/>
</dbReference>
<dbReference type="SUPFAM" id="SSF56059">
    <property type="entry name" value="Glutathione synthetase ATP-binding domain-like"/>
    <property type="match status" value="1"/>
</dbReference>
<dbReference type="InterPro" id="IPR008279">
    <property type="entry name" value="PEP-util_enz_mobile_dom"/>
</dbReference>
<gene>
    <name evidence="3" type="ORF">GKO32_09845</name>
</gene>
<evidence type="ECO:0000259" key="1">
    <source>
        <dbReference type="Pfam" id="PF00391"/>
    </source>
</evidence>
<name>A0A6N7Z2Y1_9PSEU</name>
<dbReference type="Pfam" id="PF01326">
    <property type="entry name" value="PPDK_N"/>
    <property type="match status" value="1"/>
</dbReference>
<dbReference type="SUPFAM" id="SSF52009">
    <property type="entry name" value="Phosphohistidine domain"/>
    <property type="match status" value="1"/>
</dbReference>
<dbReference type="Proteomes" id="UP000440096">
    <property type="component" value="Unassembled WGS sequence"/>
</dbReference>
<dbReference type="OrthoDB" id="3590125at2"/>